<name>A0A378JP54_9GAMM</name>
<dbReference type="EMBL" id="UGNV01000004">
    <property type="protein sequence ID" value="STX55665.1"/>
    <property type="molecule type" value="Genomic_DNA"/>
</dbReference>
<dbReference type="AlphaFoldDB" id="A0A378JP54"/>
<dbReference type="Proteomes" id="UP000254968">
    <property type="component" value="Unassembled WGS sequence"/>
</dbReference>
<evidence type="ECO:0000313" key="2">
    <source>
        <dbReference type="EMBL" id="STX55665.1"/>
    </source>
</evidence>
<keyword evidence="3" id="KW-1185">Reference proteome</keyword>
<organism evidence="2 3">
    <name type="scientific">Legionella beliardensis</name>
    <dbReference type="NCBI Taxonomy" id="91822"/>
    <lineage>
        <taxon>Bacteria</taxon>
        <taxon>Pseudomonadati</taxon>
        <taxon>Pseudomonadota</taxon>
        <taxon>Gammaproteobacteria</taxon>
        <taxon>Legionellales</taxon>
        <taxon>Legionellaceae</taxon>
        <taxon>Legionella</taxon>
    </lineage>
</organism>
<sequence length="77" mass="9098">MKEKDTIELEKIYGSLAVANKLRRIADAIEQSKGFQIQINKKRIYVPVDVYVEFEYEEEEGNEYELGIEIKWKKDKG</sequence>
<dbReference type="InterPro" id="IPR027598">
    <property type="entry name" value="Amphi-Trp_dom"/>
</dbReference>
<evidence type="ECO:0000259" key="1">
    <source>
        <dbReference type="Pfam" id="PF20068"/>
    </source>
</evidence>
<evidence type="ECO:0000313" key="3">
    <source>
        <dbReference type="Proteomes" id="UP000254968"/>
    </source>
</evidence>
<dbReference type="RefSeq" id="WP_115304278.1">
    <property type="nucleotide sequence ID" value="NZ_CAAAHO010000012.1"/>
</dbReference>
<proteinExistence type="predicted"/>
<dbReference type="Pfam" id="PF20068">
    <property type="entry name" value="Amphi-Trp"/>
    <property type="match status" value="1"/>
</dbReference>
<dbReference type="NCBIfam" id="TIGR04354">
    <property type="entry name" value="amphi-Trp"/>
    <property type="match status" value="1"/>
</dbReference>
<accession>A0A378JP54</accession>
<feature type="domain" description="Amphi-Trp" evidence="1">
    <location>
        <begin position="1"/>
        <end position="76"/>
    </location>
</feature>
<protein>
    <recommendedName>
        <fullName evidence="1">Amphi-Trp domain-containing protein</fullName>
    </recommendedName>
</protein>
<dbReference type="OrthoDB" id="3078539at2"/>
<gene>
    <name evidence="2" type="ORF">NCTC13315_03036</name>
</gene>
<reference evidence="2 3" key="1">
    <citation type="submission" date="2018-06" db="EMBL/GenBank/DDBJ databases">
        <authorList>
            <consortium name="Pathogen Informatics"/>
            <person name="Doyle S."/>
        </authorList>
    </citation>
    <scope>NUCLEOTIDE SEQUENCE [LARGE SCALE GENOMIC DNA]</scope>
    <source>
        <strain evidence="2 3">NCTC13315</strain>
    </source>
</reference>